<comment type="caution">
    <text evidence="5">The sequence shown here is derived from an EMBL/GenBank/DDBJ whole genome shotgun (WGS) entry which is preliminary data.</text>
</comment>
<feature type="region of interest" description="Disordered" evidence="3">
    <location>
        <begin position="352"/>
        <end position="412"/>
    </location>
</feature>
<evidence type="ECO:0000313" key="5">
    <source>
        <dbReference type="EMBL" id="KAK3672111.1"/>
    </source>
</evidence>
<gene>
    <name evidence="5" type="ORF">LTR78_008082</name>
</gene>
<dbReference type="InterPro" id="IPR045255">
    <property type="entry name" value="RanBP1-like"/>
</dbReference>
<dbReference type="Gene3D" id="2.30.29.30">
    <property type="entry name" value="Pleckstrin-homology domain (PH domain)/Phosphotyrosine-binding domain (PTB)"/>
    <property type="match status" value="1"/>
</dbReference>
<dbReference type="SMART" id="SM00160">
    <property type="entry name" value="RanBD"/>
    <property type="match status" value="1"/>
</dbReference>
<dbReference type="PANTHER" id="PTHR23138:SF142">
    <property type="entry name" value="RAN-BINDING PROTEIN 3B-RELATED"/>
    <property type="match status" value="1"/>
</dbReference>
<feature type="compositionally biased region" description="Basic and acidic residues" evidence="3">
    <location>
        <begin position="51"/>
        <end position="64"/>
    </location>
</feature>
<dbReference type="EMBL" id="JAUTXT010000036">
    <property type="protein sequence ID" value="KAK3672111.1"/>
    <property type="molecule type" value="Genomic_DNA"/>
</dbReference>
<accession>A0AAE0TRD8</accession>
<evidence type="ECO:0000256" key="3">
    <source>
        <dbReference type="SAM" id="MobiDB-lite"/>
    </source>
</evidence>
<dbReference type="SUPFAM" id="SSF50729">
    <property type="entry name" value="PH domain-like"/>
    <property type="match status" value="1"/>
</dbReference>
<feature type="compositionally biased region" description="Acidic residues" evidence="3">
    <location>
        <begin position="380"/>
        <end position="394"/>
    </location>
</feature>
<evidence type="ECO:0000313" key="6">
    <source>
        <dbReference type="Proteomes" id="UP001274830"/>
    </source>
</evidence>
<dbReference type="Proteomes" id="UP001274830">
    <property type="component" value="Unassembled WGS sequence"/>
</dbReference>
<proteinExistence type="predicted"/>
<dbReference type="Pfam" id="PF00638">
    <property type="entry name" value="Ran_BP1"/>
    <property type="match status" value="1"/>
</dbReference>
<dbReference type="InterPro" id="IPR000156">
    <property type="entry name" value="Ran_bind_dom"/>
</dbReference>
<name>A0AAE0TRD8_9PEZI</name>
<keyword evidence="6" id="KW-1185">Reference proteome</keyword>
<reference evidence="5" key="1">
    <citation type="submission" date="2023-07" db="EMBL/GenBank/DDBJ databases">
        <title>Black Yeasts Isolated from many extreme environments.</title>
        <authorList>
            <person name="Coleine C."/>
            <person name="Stajich J.E."/>
            <person name="Selbmann L."/>
        </authorList>
    </citation>
    <scope>NUCLEOTIDE SEQUENCE</scope>
    <source>
        <strain evidence="5">CCFEE 5485</strain>
    </source>
</reference>
<dbReference type="InterPro" id="IPR011993">
    <property type="entry name" value="PH-like_dom_sf"/>
</dbReference>
<evidence type="ECO:0000256" key="2">
    <source>
        <dbReference type="ARBA" id="ARBA00023242"/>
    </source>
</evidence>
<feature type="compositionally biased region" description="Basic and acidic residues" evidence="3">
    <location>
        <begin position="15"/>
        <end position="25"/>
    </location>
</feature>
<dbReference type="PROSITE" id="PS50196">
    <property type="entry name" value="RANBD1"/>
    <property type="match status" value="1"/>
</dbReference>
<dbReference type="AlphaFoldDB" id="A0AAE0TRD8"/>
<protein>
    <recommendedName>
        <fullName evidence="4">RanBD1 domain-containing protein</fullName>
    </recommendedName>
</protein>
<comment type="subcellular location">
    <subcellularLocation>
        <location evidence="1">Nucleus</location>
    </subcellularLocation>
</comment>
<dbReference type="PANTHER" id="PTHR23138">
    <property type="entry name" value="RAN BINDING PROTEIN"/>
    <property type="match status" value="1"/>
</dbReference>
<sequence length="549" mass="56244">MAPVAEHNPGSDTEGAEKPVREQLRKATIAAQGGMSSSGDAPSNAEAEGENGERGRVQRKRSFEEVETEQGDQPSTDTVKQHTRKRSRDSTAEEAALNDGRKVSGERPRESKEPPLSAGGANGNGLATNKRPVTPDEDEDDGTNEVAAESVASPKTKRSRLHSTTAEDSELLASAAQPANAKDGSKDASAGSAIALTKLPAGSAFANTSTTSPFGALSGSKSPQAFEQPASTSAFTSSAFGSAAGSVTSGFGAIGKTTGGFGTGGSFATGSKSSSVVPEAAKENEALVSTSSSTFGGALGQKSAFLAGPSTSGGFGSASSGFGQPGGGLGSGFGSKLRGTSAFGSSAGGLTSFASSKAPTPLGGTIGSSSKALKPFGAPAEEEAEADNGGEDEEGGVKSPPLSQDADQQDERFHEQHIETGEEDEEMEFSCRAKLYNYSTATKGGKKEWRERGLGVLRLNVNRAAGTEGNSTQARFLMRADGSHRVVLNTPVKKEISFGAAAGGPPQGGLMLFMGTVDGKTGLEMLQLKMRQQYALELHEKIVELQKEM</sequence>
<feature type="domain" description="RanBD1" evidence="4">
    <location>
        <begin position="398"/>
        <end position="549"/>
    </location>
</feature>
<evidence type="ECO:0000256" key="1">
    <source>
        <dbReference type="ARBA" id="ARBA00004123"/>
    </source>
</evidence>
<dbReference type="GO" id="GO:0005634">
    <property type="term" value="C:nucleus"/>
    <property type="evidence" value="ECO:0007669"/>
    <property type="project" value="UniProtKB-SubCell"/>
</dbReference>
<evidence type="ECO:0000259" key="4">
    <source>
        <dbReference type="PROSITE" id="PS50196"/>
    </source>
</evidence>
<keyword evidence="2" id="KW-0539">Nucleus</keyword>
<feature type="compositionally biased region" description="Basic and acidic residues" evidence="3">
    <location>
        <begin position="99"/>
        <end position="113"/>
    </location>
</feature>
<feature type="region of interest" description="Disordered" evidence="3">
    <location>
        <begin position="1"/>
        <end position="189"/>
    </location>
</feature>
<organism evidence="5 6">
    <name type="scientific">Recurvomyces mirabilis</name>
    <dbReference type="NCBI Taxonomy" id="574656"/>
    <lineage>
        <taxon>Eukaryota</taxon>
        <taxon>Fungi</taxon>
        <taxon>Dikarya</taxon>
        <taxon>Ascomycota</taxon>
        <taxon>Pezizomycotina</taxon>
        <taxon>Dothideomycetes</taxon>
        <taxon>Dothideomycetidae</taxon>
        <taxon>Mycosphaerellales</taxon>
        <taxon>Teratosphaeriaceae</taxon>
        <taxon>Recurvomyces</taxon>
    </lineage>
</organism>